<keyword evidence="2 6" id="KW-0808">Transferase</keyword>
<sequence>MDHVNWNEDYFIHRFKKEAQEAIDDIHSRGKVPIVIGGTHYYLQNLLFNNKTVGEKEPENKRELSPDELKVLDGPVEALFETLNEIDPIIGRKFHPSDQRKLRRALEIYYTTGQRPSDLYKEQKLDELEDSSLKYNTLFFWVYSDYEVLKERLDTRVDKMMELGAIAEIRQMYEYYHRENLQNCTSGIWQVIGFKEFLPWLEKGQAGDFEEGIERMKIRTRQYAKSQVKWIKKLLAVELNKESRFGYKYGGKLYLLDATDLAEWSTKVADIGLSIAGDFITMGPTKVLHAQAPEHLMSIFPNQNFLQTFKSNKTLEGVRNWQHFECEVCKDKHGHPLVAVGEDNFAIHLNSRRHKKAVGYMERKRKHEEMVEKYKKLKVLQP</sequence>
<dbReference type="GO" id="GO:0005524">
    <property type="term" value="F:ATP binding"/>
    <property type="evidence" value="ECO:0007669"/>
    <property type="project" value="UniProtKB-KW"/>
</dbReference>
<dbReference type="NCBIfam" id="TIGR00174">
    <property type="entry name" value="miaA"/>
    <property type="match status" value="1"/>
</dbReference>
<keyword evidence="5" id="KW-0819">tRNA processing</keyword>
<gene>
    <name evidence="7" type="ORF">QCA50_015886</name>
</gene>
<evidence type="ECO:0000256" key="4">
    <source>
        <dbReference type="ARBA" id="ARBA00022840"/>
    </source>
</evidence>
<dbReference type="InterPro" id="IPR027417">
    <property type="entry name" value="P-loop_NTPase"/>
</dbReference>
<proteinExistence type="inferred from homology"/>
<evidence type="ECO:0000256" key="5">
    <source>
        <dbReference type="RuleBase" id="RU003783"/>
    </source>
</evidence>
<reference evidence="7 8" key="1">
    <citation type="submission" date="2022-09" db="EMBL/GenBank/DDBJ databases">
        <authorList>
            <person name="Palmer J.M."/>
        </authorList>
    </citation>
    <scope>NUCLEOTIDE SEQUENCE [LARGE SCALE GENOMIC DNA]</scope>
    <source>
        <strain evidence="7 8">DSM 7382</strain>
    </source>
</reference>
<comment type="caution">
    <text evidence="7">The sequence shown here is derived from an EMBL/GenBank/DDBJ whole genome shotgun (WGS) entry which is preliminary data.</text>
</comment>
<dbReference type="PANTHER" id="PTHR11088:SF89">
    <property type="entry name" value="TRNA DIMETHYLALLYLTRANSFERASE"/>
    <property type="match status" value="1"/>
</dbReference>
<keyword evidence="8" id="KW-1185">Reference proteome</keyword>
<comment type="similarity">
    <text evidence="1 6">Belongs to the IPP transferase family.</text>
</comment>
<dbReference type="EC" id="2.5.1.75" evidence="5"/>
<dbReference type="Pfam" id="PF01715">
    <property type="entry name" value="IPPT"/>
    <property type="match status" value="1"/>
</dbReference>
<evidence type="ECO:0000256" key="6">
    <source>
        <dbReference type="RuleBase" id="RU003785"/>
    </source>
</evidence>
<evidence type="ECO:0000256" key="3">
    <source>
        <dbReference type="ARBA" id="ARBA00022741"/>
    </source>
</evidence>
<dbReference type="GO" id="GO:0006400">
    <property type="term" value="P:tRNA modification"/>
    <property type="evidence" value="ECO:0007669"/>
    <property type="project" value="TreeGrafter"/>
</dbReference>
<evidence type="ECO:0000313" key="8">
    <source>
        <dbReference type="Proteomes" id="UP001385951"/>
    </source>
</evidence>
<dbReference type="EMBL" id="JASBNA010000044">
    <property type="protein sequence ID" value="KAK7681049.1"/>
    <property type="molecule type" value="Genomic_DNA"/>
</dbReference>
<comment type="catalytic activity">
    <reaction evidence="5">
        <text>adenosine(37) in tRNA + dimethylallyl diphosphate = N(6)-dimethylallyladenosine(37) in tRNA + diphosphate</text>
        <dbReference type="Rhea" id="RHEA:26482"/>
        <dbReference type="Rhea" id="RHEA-COMP:10162"/>
        <dbReference type="Rhea" id="RHEA-COMP:10375"/>
        <dbReference type="ChEBI" id="CHEBI:33019"/>
        <dbReference type="ChEBI" id="CHEBI:57623"/>
        <dbReference type="ChEBI" id="CHEBI:74411"/>
        <dbReference type="ChEBI" id="CHEBI:74415"/>
        <dbReference type="EC" id="2.5.1.75"/>
    </reaction>
</comment>
<keyword evidence="3 6" id="KW-0547">Nucleotide-binding</keyword>
<dbReference type="InterPro" id="IPR039657">
    <property type="entry name" value="Dimethylallyltransferase"/>
</dbReference>
<dbReference type="GO" id="GO:0005739">
    <property type="term" value="C:mitochondrion"/>
    <property type="evidence" value="ECO:0007669"/>
    <property type="project" value="TreeGrafter"/>
</dbReference>
<dbReference type="InterPro" id="IPR018022">
    <property type="entry name" value="IPT"/>
</dbReference>
<evidence type="ECO:0000256" key="1">
    <source>
        <dbReference type="ARBA" id="ARBA00005842"/>
    </source>
</evidence>
<organism evidence="7 8">
    <name type="scientific">Cerrena zonata</name>
    <dbReference type="NCBI Taxonomy" id="2478898"/>
    <lineage>
        <taxon>Eukaryota</taxon>
        <taxon>Fungi</taxon>
        <taxon>Dikarya</taxon>
        <taxon>Basidiomycota</taxon>
        <taxon>Agaricomycotina</taxon>
        <taxon>Agaricomycetes</taxon>
        <taxon>Polyporales</taxon>
        <taxon>Cerrenaceae</taxon>
        <taxon>Cerrena</taxon>
    </lineage>
</organism>
<dbReference type="GO" id="GO:0052381">
    <property type="term" value="F:tRNA dimethylallyltransferase activity"/>
    <property type="evidence" value="ECO:0007669"/>
    <property type="project" value="UniProtKB-EC"/>
</dbReference>
<dbReference type="Gene3D" id="3.40.50.300">
    <property type="entry name" value="P-loop containing nucleotide triphosphate hydrolases"/>
    <property type="match status" value="1"/>
</dbReference>
<evidence type="ECO:0000313" key="7">
    <source>
        <dbReference type="EMBL" id="KAK7681049.1"/>
    </source>
</evidence>
<evidence type="ECO:0000256" key="2">
    <source>
        <dbReference type="ARBA" id="ARBA00022679"/>
    </source>
</evidence>
<dbReference type="AlphaFoldDB" id="A0AAW0FPT5"/>
<dbReference type="Gene3D" id="3.30.160.60">
    <property type="entry name" value="Classic Zinc Finger"/>
    <property type="match status" value="1"/>
</dbReference>
<keyword evidence="4 6" id="KW-0067">ATP-binding</keyword>
<protein>
    <recommendedName>
        <fullName evidence="5">tRNA dimethylallyltransferase</fullName>
        <ecNumber evidence="5">2.5.1.75</ecNumber>
    </recommendedName>
</protein>
<dbReference type="PANTHER" id="PTHR11088">
    <property type="entry name" value="TRNA DIMETHYLALLYLTRANSFERASE"/>
    <property type="match status" value="1"/>
</dbReference>
<dbReference type="Gene3D" id="1.10.20.140">
    <property type="match status" value="1"/>
</dbReference>
<accession>A0AAW0FPT5</accession>
<name>A0AAW0FPT5_9APHY</name>
<dbReference type="Proteomes" id="UP001385951">
    <property type="component" value="Unassembled WGS sequence"/>
</dbReference>